<evidence type="ECO:0000256" key="6">
    <source>
        <dbReference type="ARBA" id="ARBA00023242"/>
    </source>
</evidence>
<dbReference type="OrthoDB" id="199717at2759"/>
<evidence type="ECO:0000256" key="3">
    <source>
        <dbReference type="ARBA" id="ARBA00022664"/>
    </source>
</evidence>
<dbReference type="EMBL" id="KB932212">
    <property type="protein sequence ID" value="KCV67819.1"/>
    <property type="molecule type" value="Genomic_DNA"/>
</dbReference>
<evidence type="ECO:0000256" key="4">
    <source>
        <dbReference type="ARBA" id="ARBA00022728"/>
    </source>
</evidence>
<feature type="compositionally biased region" description="Low complexity" evidence="8">
    <location>
        <begin position="52"/>
        <end position="66"/>
    </location>
</feature>
<dbReference type="GO" id="GO:0000398">
    <property type="term" value="P:mRNA splicing, via spliceosome"/>
    <property type="evidence" value="ECO:0007669"/>
    <property type="project" value="UniProtKB-UniRule"/>
</dbReference>
<organism evidence="9">
    <name type="scientific">Fonticula alba</name>
    <name type="common">Slime mold</name>
    <dbReference type="NCBI Taxonomy" id="691883"/>
    <lineage>
        <taxon>Eukaryota</taxon>
        <taxon>Rotosphaerida</taxon>
        <taxon>Fonticulaceae</taxon>
        <taxon>Fonticula</taxon>
    </lineage>
</organism>
<protein>
    <recommendedName>
        <fullName evidence="7">Pre-mRNA-splicing factor SYF2</fullName>
    </recommendedName>
</protein>
<dbReference type="PANTHER" id="PTHR13264:SF5">
    <property type="entry name" value="PRE-MRNA-SPLICING FACTOR SYF2"/>
    <property type="match status" value="1"/>
</dbReference>
<dbReference type="PANTHER" id="PTHR13264">
    <property type="entry name" value="GCIP-INTERACTING PROTEIN P29"/>
    <property type="match status" value="1"/>
</dbReference>
<feature type="compositionally biased region" description="Basic and acidic residues" evidence="8">
    <location>
        <begin position="70"/>
        <end position="81"/>
    </location>
</feature>
<feature type="compositionally biased region" description="Basic and acidic residues" evidence="8">
    <location>
        <begin position="29"/>
        <end position="51"/>
    </location>
</feature>
<evidence type="ECO:0000256" key="8">
    <source>
        <dbReference type="SAM" id="MobiDB-lite"/>
    </source>
</evidence>
<keyword evidence="3 7" id="KW-0507">mRNA processing</keyword>
<sequence>MSDSSDDTGSSSAPAKPNPAAKLALLRSRRLEARKANSQATREEVARRAIDPRAAARAARDIQAAQESLSKQREESSRPRVVDPSTATISHINDRNALYNAALERAYGKHTKTTKENLERGTAI</sequence>
<evidence type="ECO:0000256" key="2">
    <source>
        <dbReference type="ARBA" id="ARBA00010028"/>
    </source>
</evidence>
<name>A0A058Z0M2_FONAL</name>
<dbReference type="GO" id="GO:0071013">
    <property type="term" value="C:catalytic step 2 spliceosome"/>
    <property type="evidence" value="ECO:0007669"/>
    <property type="project" value="TreeGrafter"/>
</dbReference>
<dbReference type="STRING" id="691883.A0A058Z0M2"/>
<evidence type="ECO:0000256" key="7">
    <source>
        <dbReference type="RuleBase" id="RU367148"/>
    </source>
</evidence>
<dbReference type="AlphaFoldDB" id="A0A058Z0M2"/>
<dbReference type="GO" id="GO:0000974">
    <property type="term" value="C:Prp19 complex"/>
    <property type="evidence" value="ECO:0007669"/>
    <property type="project" value="TreeGrafter"/>
</dbReference>
<gene>
    <name evidence="9" type="ORF">H696_05551</name>
</gene>
<reference evidence="9" key="1">
    <citation type="submission" date="2013-04" db="EMBL/GenBank/DDBJ databases">
        <title>The Genome Sequence of Fonticula alba ATCC 38817.</title>
        <authorList>
            <consortium name="The Broad Institute Genomics Platform"/>
            <person name="Russ C."/>
            <person name="Cuomo C."/>
            <person name="Burger G."/>
            <person name="Gray M.W."/>
            <person name="Holland P.W.H."/>
            <person name="King N."/>
            <person name="Lang F.B.F."/>
            <person name="Roger A.J."/>
            <person name="Ruiz-Trillo I."/>
            <person name="Brown M."/>
            <person name="Walker B."/>
            <person name="Young S."/>
            <person name="Zeng Q."/>
            <person name="Gargeya S."/>
            <person name="Fitzgerald M."/>
            <person name="Haas B."/>
            <person name="Abouelleil A."/>
            <person name="Allen A.W."/>
            <person name="Alvarado L."/>
            <person name="Arachchi H.M."/>
            <person name="Berlin A.M."/>
            <person name="Chapman S.B."/>
            <person name="Gainer-Dewar J."/>
            <person name="Goldberg J."/>
            <person name="Griggs A."/>
            <person name="Gujja S."/>
            <person name="Hansen M."/>
            <person name="Howarth C."/>
            <person name="Imamovic A."/>
            <person name="Ireland A."/>
            <person name="Larimer J."/>
            <person name="McCowan C."/>
            <person name="Murphy C."/>
            <person name="Pearson M."/>
            <person name="Poon T.W."/>
            <person name="Priest M."/>
            <person name="Roberts A."/>
            <person name="Saif S."/>
            <person name="Shea T."/>
            <person name="Sisk P."/>
            <person name="Sykes S."/>
            <person name="Wortman J."/>
            <person name="Nusbaum C."/>
            <person name="Birren B."/>
        </authorList>
    </citation>
    <scope>NUCLEOTIDE SEQUENCE [LARGE SCALE GENOMIC DNA]</scope>
    <source>
        <strain evidence="9">ATCC 38817</strain>
    </source>
</reference>
<evidence type="ECO:0000256" key="1">
    <source>
        <dbReference type="ARBA" id="ARBA00004123"/>
    </source>
</evidence>
<keyword evidence="5 7" id="KW-0508">mRNA splicing</keyword>
<evidence type="ECO:0000313" key="10">
    <source>
        <dbReference type="Proteomes" id="UP000030693"/>
    </source>
</evidence>
<feature type="compositionally biased region" description="Low complexity" evidence="8">
    <location>
        <begin position="7"/>
        <end position="26"/>
    </location>
</feature>
<comment type="subcellular location">
    <subcellularLocation>
        <location evidence="1 7">Nucleus</location>
    </subcellularLocation>
</comment>
<dbReference type="GeneID" id="20530276"/>
<dbReference type="RefSeq" id="XP_009497639.1">
    <property type="nucleotide sequence ID" value="XM_009499364.1"/>
</dbReference>
<accession>A0A058Z0M2</accession>
<comment type="similarity">
    <text evidence="2 7">Belongs to the SYF2 family.</text>
</comment>
<dbReference type="Pfam" id="PF08231">
    <property type="entry name" value="SYF2"/>
    <property type="match status" value="1"/>
</dbReference>
<keyword evidence="6 7" id="KW-0539">Nucleus</keyword>
<keyword evidence="10" id="KW-1185">Reference proteome</keyword>
<dbReference type="InterPro" id="IPR013260">
    <property type="entry name" value="mRNA_splic_SYF2"/>
</dbReference>
<proteinExistence type="inferred from homology"/>
<evidence type="ECO:0000256" key="5">
    <source>
        <dbReference type="ARBA" id="ARBA00023187"/>
    </source>
</evidence>
<dbReference type="Proteomes" id="UP000030693">
    <property type="component" value="Unassembled WGS sequence"/>
</dbReference>
<evidence type="ECO:0000313" key="9">
    <source>
        <dbReference type="EMBL" id="KCV67819.1"/>
    </source>
</evidence>
<feature type="region of interest" description="Disordered" evidence="8">
    <location>
        <begin position="1"/>
        <end position="86"/>
    </location>
</feature>
<comment type="subunit">
    <text evidence="7">May be part of a spliceosome complex.</text>
</comment>
<keyword evidence="4 7" id="KW-0747">Spliceosome</keyword>
<comment type="function">
    <text evidence="7">Involved in pre-mRNA splicing.</text>
</comment>
<dbReference type="GO" id="GO:0071014">
    <property type="term" value="C:post-mRNA release spliceosomal complex"/>
    <property type="evidence" value="ECO:0007669"/>
    <property type="project" value="TreeGrafter"/>
</dbReference>